<dbReference type="InterPro" id="IPR020909">
    <property type="entry name" value="UPF0736"/>
</dbReference>
<proteinExistence type="predicted"/>
<gene>
    <name evidence="1" type="ORF">MUN89_16155</name>
</gene>
<evidence type="ECO:0000313" key="1">
    <source>
        <dbReference type="EMBL" id="UOQ43439.1"/>
    </source>
</evidence>
<organism evidence="1 2">
    <name type="scientific">Halobacillus salinarum</name>
    <dbReference type="NCBI Taxonomy" id="2932257"/>
    <lineage>
        <taxon>Bacteria</taxon>
        <taxon>Bacillati</taxon>
        <taxon>Bacillota</taxon>
        <taxon>Bacilli</taxon>
        <taxon>Bacillales</taxon>
        <taxon>Bacillaceae</taxon>
        <taxon>Halobacillus</taxon>
    </lineage>
</organism>
<protein>
    <submittedName>
        <fullName evidence="1">YjbA family protein</fullName>
    </submittedName>
</protein>
<reference evidence="1 2" key="1">
    <citation type="submission" date="2022-04" db="EMBL/GenBank/DDBJ databases">
        <title>Halobacillus sp. isolated from saltern.</title>
        <authorList>
            <person name="Won M."/>
            <person name="Lee C.-M."/>
            <person name="Woen H.-Y."/>
            <person name="Kwon S.-W."/>
        </authorList>
    </citation>
    <scope>NUCLEOTIDE SEQUENCE [LARGE SCALE GENOMIC DNA]</scope>
    <source>
        <strain evidence="1 2">SSBR10-3</strain>
    </source>
</reference>
<dbReference type="Pfam" id="PF12227">
    <property type="entry name" value="DUF3603"/>
    <property type="match status" value="1"/>
</dbReference>
<accession>A0ABY4EII6</accession>
<name>A0ABY4EII6_9BACI</name>
<sequence>MLYMHDLWVNWFEGEENGYNICRFHEWRKEDGIELIDQIPLVHVEDELFDFIENDLQDLPLSLLQDIHRRTYMKKNQERVTVEYAAVVTNGKDVIVFDTLGYTLPVKKSRLIPRQERLVFEMVEGKRPEHYNIEATAVKEHHILSLGPDKMSGLTRRERQLKQLLMMALDQLKHSDHPEEIRYWLTEWDPAQYPLIKEMTNEEAWDHLYGGTIQGWSSYHEELCKKLIKGQPFFETIWQGEHHDVSTQHLKSQN</sequence>
<dbReference type="Proteomes" id="UP000831787">
    <property type="component" value="Chromosome"/>
</dbReference>
<keyword evidence="2" id="KW-1185">Reference proteome</keyword>
<dbReference type="RefSeq" id="WP_244708798.1">
    <property type="nucleotide sequence ID" value="NZ_CP095073.1"/>
</dbReference>
<evidence type="ECO:0000313" key="2">
    <source>
        <dbReference type="Proteomes" id="UP000831787"/>
    </source>
</evidence>
<dbReference type="EMBL" id="CP095073">
    <property type="protein sequence ID" value="UOQ43439.1"/>
    <property type="molecule type" value="Genomic_DNA"/>
</dbReference>